<sequence>MYGPAPARVKKTNIVRTRTGCALCRQKRRKCDEARPSCGRCAGRGQACDYGTAWEFRDATGWAVQRVRKQAAAAPPATPSPPTDQQAPDDSGGLVFMDLGIGSPFNFDPGDDQLFLDWPSPSSLPVPPVPSPPLAALSVPERMYLAHFSVTVLDTIPGGLHALEQEMLSLPPVRHAAISLAAASLANLHGRYDGPLWIPHQSHAEHALDHASRASEASSDIPPDQLVATALLLLYMKVDLDTVENWCSHFHSLEATVLEHHLTLAQTEIGIQLLRSYLHARAFFRSMSSSYRPMRQESAGDCTVAPLAKSYASSRETFALISCDALRIVGRILLCQCMHVGDCSPKTLLQKMLRWHSIVRGAPYPNSASVFQDEFQTTLSEEQCYEELKVLREELQACEPSLQLSSSADPGHPATLEPILFSGSDEAMHHASYAFAQLLCSEPLLRHLLRPLSSFPSSPTASPTHPWLHLLLRIATGLDARECARRNTYHHGMLYMLTAASMLCSSTADADTTVDPLAFAADYAARLAAAGIERDGAYYPVSLSRTCIRVLQRERGRGRSVFWMSTTHRENNSELMAAQVKEYVVVHGRMGDGRFFSDCVLPVEAEAEM</sequence>
<dbReference type="InterPro" id="IPR021858">
    <property type="entry name" value="Fun_TF"/>
</dbReference>
<dbReference type="Gene3D" id="4.10.240.10">
    <property type="entry name" value="Zn(2)-C6 fungal-type DNA-binding domain"/>
    <property type="match status" value="1"/>
</dbReference>
<name>A0A5N5CZ79_9PEZI</name>
<dbReference type="InterPro" id="IPR036864">
    <property type="entry name" value="Zn2-C6_fun-type_DNA-bd_sf"/>
</dbReference>
<accession>A0A5N5CZ79</accession>
<dbReference type="PROSITE" id="PS00463">
    <property type="entry name" value="ZN2_CY6_FUNGAL_1"/>
    <property type="match status" value="1"/>
</dbReference>
<reference evidence="5 6" key="1">
    <citation type="journal article" date="2019" name="Sci. Rep.">
        <title>A multi-omics analysis of the grapevine pathogen Lasiodiplodia theobromae reveals that temperature affects the expression of virulence- and pathogenicity-related genes.</title>
        <authorList>
            <person name="Felix C."/>
            <person name="Meneses R."/>
            <person name="Goncalves M.F.M."/>
            <person name="Tilleman L."/>
            <person name="Duarte A.S."/>
            <person name="Jorrin-Novo J.V."/>
            <person name="Van de Peer Y."/>
            <person name="Deforce D."/>
            <person name="Van Nieuwerburgh F."/>
            <person name="Esteves A.C."/>
            <person name="Alves A."/>
        </authorList>
    </citation>
    <scope>NUCLEOTIDE SEQUENCE [LARGE SCALE GENOMIC DNA]</scope>
    <source>
        <strain evidence="5 6">LA-SOL3</strain>
    </source>
</reference>
<dbReference type="PANTHER" id="PTHR37534:SF49">
    <property type="entry name" value="LYSINE BIOSYNTHESIS REGULATORY PROTEIN LYS14"/>
    <property type="match status" value="1"/>
</dbReference>
<dbReference type="GO" id="GO:0008270">
    <property type="term" value="F:zinc ion binding"/>
    <property type="evidence" value="ECO:0007669"/>
    <property type="project" value="InterPro"/>
</dbReference>
<dbReference type="SMART" id="SM00066">
    <property type="entry name" value="GAL4"/>
    <property type="match status" value="1"/>
</dbReference>
<dbReference type="Proteomes" id="UP000325902">
    <property type="component" value="Unassembled WGS sequence"/>
</dbReference>
<dbReference type="GO" id="GO:0005634">
    <property type="term" value="C:nucleus"/>
    <property type="evidence" value="ECO:0007669"/>
    <property type="project" value="UniProtKB-SubCell"/>
</dbReference>
<dbReference type="GO" id="GO:0000976">
    <property type="term" value="F:transcription cis-regulatory region binding"/>
    <property type="evidence" value="ECO:0007669"/>
    <property type="project" value="TreeGrafter"/>
</dbReference>
<dbReference type="GO" id="GO:0000981">
    <property type="term" value="F:DNA-binding transcription factor activity, RNA polymerase II-specific"/>
    <property type="evidence" value="ECO:0007669"/>
    <property type="project" value="InterPro"/>
</dbReference>
<dbReference type="EMBL" id="VCHE01000126">
    <property type="protein sequence ID" value="KAB2570688.1"/>
    <property type="molecule type" value="Genomic_DNA"/>
</dbReference>
<evidence type="ECO:0000313" key="6">
    <source>
        <dbReference type="Proteomes" id="UP000325902"/>
    </source>
</evidence>
<feature type="region of interest" description="Disordered" evidence="3">
    <location>
        <begin position="68"/>
        <end position="93"/>
    </location>
</feature>
<evidence type="ECO:0000259" key="4">
    <source>
        <dbReference type="PROSITE" id="PS50048"/>
    </source>
</evidence>
<evidence type="ECO:0000256" key="1">
    <source>
        <dbReference type="ARBA" id="ARBA00004123"/>
    </source>
</evidence>
<proteinExistence type="predicted"/>
<evidence type="ECO:0000313" key="5">
    <source>
        <dbReference type="EMBL" id="KAB2570688.1"/>
    </source>
</evidence>
<dbReference type="SUPFAM" id="SSF57701">
    <property type="entry name" value="Zn2/Cys6 DNA-binding domain"/>
    <property type="match status" value="1"/>
</dbReference>
<keyword evidence="2" id="KW-0539">Nucleus</keyword>
<feature type="domain" description="Zn(2)-C6 fungal-type" evidence="4">
    <location>
        <begin position="20"/>
        <end position="50"/>
    </location>
</feature>
<organism evidence="5 6">
    <name type="scientific">Lasiodiplodia theobromae</name>
    <dbReference type="NCBI Taxonomy" id="45133"/>
    <lineage>
        <taxon>Eukaryota</taxon>
        <taxon>Fungi</taxon>
        <taxon>Dikarya</taxon>
        <taxon>Ascomycota</taxon>
        <taxon>Pezizomycotina</taxon>
        <taxon>Dothideomycetes</taxon>
        <taxon>Dothideomycetes incertae sedis</taxon>
        <taxon>Botryosphaeriales</taxon>
        <taxon>Botryosphaeriaceae</taxon>
        <taxon>Lasiodiplodia</taxon>
    </lineage>
</organism>
<evidence type="ECO:0000256" key="2">
    <source>
        <dbReference type="ARBA" id="ARBA00023242"/>
    </source>
</evidence>
<keyword evidence="6" id="KW-1185">Reference proteome</keyword>
<dbReference type="GO" id="GO:0045944">
    <property type="term" value="P:positive regulation of transcription by RNA polymerase II"/>
    <property type="evidence" value="ECO:0007669"/>
    <property type="project" value="TreeGrafter"/>
</dbReference>
<comment type="caution">
    <text evidence="5">The sequence shown here is derived from an EMBL/GenBank/DDBJ whole genome shotgun (WGS) entry which is preliminary data.</text>
</comment>
<dbReference type="PROSITE" id="PS50048">
    <property type="entry name" value="ZN2_CY6_FUNGAL_2"/>
    <property type="match status" value="1"/>
</dbReference>
<dbReference type="AlphaFoldDB" id="A0A5N5CZ79"/>
<comment type="subcellular location">
    <subcellularLocation>
        <location evidence="1">Nucleus</location>
    </subcellularLocation>
</comment>
<gene>
    <name evidence="5" type="ORF">DBV05_g10657</name>
</gene>
<protein>
    <submittedName>
        <fullName evidence="5">Putative transcriptional regulatory protein</fullName>
    </submittedName>
</protein>
<evidence type="ECO:0000256" key="3">
    <source>
        <dbReference type="SAM" id="MobiDB-lite"/>
    </source>
</evidence>
<dbReference type="OrthoDB" id="415590at2759"/>
<dbReference type="PANTHER" id="PTHR37534">
    <property type="entry name" value="TRANSCRIPTIONAL ACTIVATOR PROTEIN UGA3"/>
    <property type="match status" value="1"/>
</dbReference>
<dbReference type="InterPro" id="IPR001138">
    <property type="entry name" value="Zn2Cys6_DnaBD"/>
</dbReference>
<dbReference type="Pfam" id="PF00172">
    <property type="entry name" value="Zn_clus"/>
    <property type="match status" value="1"/>
</dbReference>
<dbReference type="CDD" id="cd00067">
    <property type="entry name" value="GAL4"/>
    <property type="match status" value="1"/>
</dbReference>
<dbReference type="Pfam" id="PF11951">
    <property type="entry name" value="Fungal_trans_2"/>
    <property type="match status" value="1"/>
</dbReference>